<comment type="similarity">
    <text evidence="1">Belongs to the LysR transcriptional regulatory family.</text>
</comment>
<dbReference type="InterPro" id="IPR005119">
    <property type="entry name" value="LysR_subst-bd"/>
</dbReference>
<evidence type="ECO:0000256" key="1">
    <source>
        <dbReference type="ARBA" id="ARBA00009437"/>
    </source>
</evidence>
<dbReference type="Gene3D" id="3.40.190.10">
    <property type="entry name" value="Periplasmic binding protein-like II"/>
    <property type="match status" value="2"/>
</dbReference>
<evidence type="ECO:0000256" key="5">
    <source>
        <dbReference type="ARBA" id="ARBA00054626"/>
    </source>
</evidence>
<comment type="function">
    <text evidence="5">Transcriptional regulator of the ttuABCDE tartrate utilization operon.</text>
</comment>
<name>B9JPY9_RHIR8</name>
<dbReference type="HOGENOM" id="CLU_039613_1_4_5"/>
<dbReference type="Pfam" id="PF03466">
    <property type="entry name" value="LysR_substrate"/>
    <property type="match status" value="1"/>
</dbReference>
<dbReference type="Gene3D" id="1.10.10.10">
    <property type="entry name" value="Winged helix-like DNA-binding domain superfamily/Winged helix DNA-binding domain"/>
    <property type="match status" value="1"/>
</dbReference>
<dbReference type="PRINTS" id="PR00039">
    <property type="entry name" value="HTHLYSR"/>
</dbReference>
<dbReference type="InterPro" id="IPR036390">
    <property type="entry name" value="WH_DNA-bd_sf"/>
</dbReference>
<keyword evidence="3" id="KW-0238">DNA-binding</keyword>
<dbReference type="Proteomes" id="UP000001600">
    <property type="component" value="Plasmid pAtK84c"/>
</dbReference>
<evidence type="ECO:0000259" key="8">
    <source>
        <dbReference type="PROSITE" id="PS50931"/>
    </source>
</evidence>
<dbReference type="AlphaFoldDB" id="B9JPY9"/>
<dbReference type="RefSeq" id="WP_012653204.1">
    <property type="nucleotide sequence ID" value="NC_011987.1"/>
</dbReference>
<evidence type="ECO:0000256" key="6">
    <source>
        <dbReference type="ARBA" id="ARBA00067332"/>
    </source>
</evidence>
<evidence type="ECO:0000313" key="10">
    <source>
        <dbReference type="Proteomes" id="UP000001600"/>
    </source>
</evidence>
<keyword evidence="4" id="KW-0804">Transcription</keyword>
<dbReference type="SUPFAM" id="SSF46785">
    <property type="entry name" value="Winged helix' DNA-binding domain"/>
    <property type="match status" value="1"/>
</dbReference>
<feature type="domain" description="HTH lysR-type" evidence="8">
    <location>
        <begin position="13"/>
        <end position="70"/>
    </location>
</feature>
<gene>
    <name evidence="9" type="ordered locus">Arad_12162</name>
</gene>
<dbReference type="PANTHER" id="PTHR30579">
    <property type="entry name" value="TRANSCRIPTIONAL REGULATOR"/>
    <property type="match status" value="1"/>
</dbReference>
<reference evidence="9 10" key="1">
    <citation type="journal article" date="2009" name="J. Bacteriol.">
        <title>Genome sequences of three Agrobacterium biovars help elucidate the evolution of multichromosome genomes in bacteria.</title>
        <authorList>
            <person name="Slater S.C."/>
            <person name="Goldman B.S."/>
            <person name="Goodner B."/>
            <person name="Setubal J.C."/>
            <person name="Farrand S.K."/>
            <person name="Nester E.W."/>
            <person name="Burr T.J."/>
            <person name="Banta L."/>
            <person name="Dickerman A.W."/>
            <person name="Paulsen I."/>
            <person name="Otten L."/>
            <person name="Suen G."/>
            <person name="Welch R."/>
            <person name="Almeida N.F."/>
            <person name="Arnold F."/>
            <person name="Burton O.T."/>
            <person name="Du Z."/>
            <person name="Ewing A."/>
            <person name="Godsy E."/>
            <person name="Heisel S."/>
            <person name="Houmiel K.L."/>
            <person name="Jhaveri J."/>
            <person name="Lu J."/>
            <person name="Miller N.M."/>
            <person name="Norton S."/>
            <person name="Chen Q."/>
            <person name="Phoolcharoen W."/>
            <person name="Ohlin V."/>
            <person name="Ondrusek D."/>
            <person name="Pride N."/>
            <person name="Stricklin S.L."/>
            <person name="Sun J."/>
            <person name="Wheeler C."/>
            <person name="Wilson L."/>
            <person name="Zhu H."/>
            <person name="Wood D.W."/>
        </authorList>
    </citation>
    <scope>NUCLEOTIDE SEQUENCE [LARGE SCALE GENOMIC DNA]</scope>
    <source>
        <strain evidence="10">K84 / ATCC BAA-868</strain>
        <plasmid evidence="9 10">pAtK84c</plasmid>
    </source>
</reference>
<evidence type="ECO:0000256" key="4">
    <source>
        <dbReference type="ARBA" id="ARBA00023163"/>
    </source>
</evidence>
<dbReference type="EMBL" id="CP000631">
    <property type="protein sequence ID" value="ACM31208.1"/>
    <property type="molecule type" value="Genomic_DNA"/>
</dbReference>
<dbReference type="FunFam" id="1.10.10.10:FF:000001">
    <property type="entry name" value="LysR family transcriptional regulator"/>
    <property type="match status" value="1"/>
</dbReference>
<dbReference type="PROSITE" id="PS50931">
    <property type="entry name" value="HTH_LYSR"/>
    <property type="match status" value="1"/>
</dbReference>
<dbReference type="InterPro" id="IPR050176">
    <property type="entry name" value="LTTR"/>
</dbReference>
<evidence type="ECO:0000313" key="9">
    <source>
        <dbReference type="EMBL" id="ACM31208.1"/>
    </source>
</evidence>
<dbReference type="InterPro" id="IPR000847">
    <property type="entry name" value="LysR_HTH_N"/>
</dbReference>
<keyword evidence="9" id="KW-0614">Plasmid</keyword>
<dbReference type="SUPFAM" id="SSF53850">
    <property type="entry name" value="Periplasmic binding protein-like II"/>
    <property type="match status" value="1"/>
</dbReference>
<protein>
    <recommendedName>
        <fullName evidence="6">HTH-type transcriptional regulator TtuA</fullName>
    </recommendedName>
    <alternativeName>
        <fullName evidence="7">Tartrate utilization transcriptional regulator</fullName>
    </alternativeName>
</protein>
<dbReference type="GO" id="GO:0003700">
    <property type="term" value="F:DNA-binding transcription factor activity"/>
    <property type="evidence" value="ECO:0007669"/>
    <property type="project" value="InterPro"/>
</dbReference>
<evidence type="ECO:0000256" key="7">
    <source>
        <dbReference type="ARBA" id="ARBA00083243"/>
    </source>
</evidence>
<organism evidence="9 10">
    <name type="scientific">Rhizobium rhizogenes (strain K84 / ATCC BAA-868)</name>
    <name type="common">Agrobacterium radiobacter</name>
    <dbReference type="NCBI Taxonomy" id="311403"/>
    <lineage>
        <taxon>Bacteria</taxon>
        <taxon>Pseudomonadati</taxon>
        <taxon>Pseudomonadota</taxon>
        <taxon>Alphaproteobacteria</taxon>
        <taxon>Hyphomicrobiales</taxon>
        <taxon>Rhizobiaceae</taxon>
        <taxon>Rhizobium/Agrobacterium group</taxon>
        <taxon>Rhizobium</taxon>
    </lineage>
</organism>
<dbReference type="PANTHER" id="PTHR30579:SF7">
    <property type="entry name" value="HTH-TYPE TRANSCRIPTIONAL REGULATOR LRHA-RELATED"/>
    <property type="match status" value="1"/>
</dbReference>
<sequence>MMVDDLSRQRPLLDNDVLRTFVAIAETLSFSAAARSVSRTPSAVSMQIKKLEEQLGSALFIRAARTIKLTRQGETLLTYARTMLMLSNEAVSRLVDPQLTGVVRLGAPVDISARIFPKILKDLSDAYPGIVVDVVVDASDRLVQRIDEQRLDLTLTCIVGNPSALRGEVIGTEKLVWAGAGLGSAFRQDPLPIATHEDGCIWRAAALEQLERKGRPYRLAYLSPRTTVQCAAVVSDLAVAPLPCSYVTDDMRVLGAEDGFEELGSFDIRLVSKSSATELVRIVADGIRRLLKEATEGSA</sequence>
<dbReference type="Pfam" id="PF00126">
    <property type="entry name" value="HTH_1"/>
    <property type="match status" value="1"/>
</dbReference>
<keyword evidence="2" id="KW-0805">Transcription regulation</keyword>
<geneLocation type="plasmid" evidence="9 10">
    <name>pAtK84c</name>
</geneLocation>
<dbReference type="KEGG" id="ara:Arad_12162"/>
<proteinExistence type="inferred from homology"/>
<evidence type="ECO:0000256" key="2">
    <source>
        <dbReference type="ARBA" id="ARBA00023015"/>
    </source>
</evidence>
<accession>B9JPY9</accession>
<dbReference type="GO" id="GO:0003677">
    <property type="term" value="F:DNA binding"/>
    <property type="evidence" value="ECO:0007669"/>
    <property type="project" value="UniProtKB-KW"/>
</dbReference>
<dbReference type="InterPro" id="IPR036388">
    <property type="entry name" value="WH-like_DNA-bd_sf"/>
</dbReference>
<evidence type="ECO:0000256" key="3">
    <source>
        <dbReference type="ARBA" id="ARBA00023125"/>
    </source>
</evidence>